<organism evidence="10 11">
    <name type="scientific">Dioscorea zingiberensis</name>
    <dbReference type="NCBI Taxonomy" id="325984"/>
    <lineage>
        <taxon>Eukaryota</taxon>
        <taxon>Viridiplantae</taxon>
        <taxon>Streptophyta</taxon>
        <taxon>Embryophyta</taxon>
        <taxon>Tracheophyta</taxon>
        <taxon>Spermatophyta</taxon>
        <taxon>Magnoliopsida</taxon>
        <taxon>Liliopsida</taxon>
        <taxon>Dioscoreales</taxon>
        <taxon>Dioscoreaceae</taxon>
        <taxon>Dioscorea</taxon>
    </lineage>
</organism>
<feature type="transmembrane region" description="Helical" evidence="8">
    <location>
        <begin position="153"/>
        <end position="175"/>
    </location>
</feature>
<dbReference type="Pfam" id="PF04535">
    <property type="entry name" value="CASP_dom"/>
    <property type="match status" value="1"/>
</dbReference>
<name>A0A9D5D9D9_9LILI</name>
<comment type="caution">
    <text evidence="8">Lacks conserved residue(s) required for the propagation of feature annotation.</text>
</comment>
<keyword evidence="6 8" id="KW-1133">Transmembrane helix</keyword>
<evidence type="ECO:0000256" key="3">
    <source>
        <dbReference type="ARBA" id="ARBA00011489"/>
    </source>
</evidence>
<comment type="subunit">
    <text evidence="3 8">Homodimer and heterodimers.</text>
</comment>
<evidence type="ECO:0000256" key="2">
    <source>
        <dbReference type="ARBA" id="ARBA00007651"/>
    </source>
</evidence>
<keyword evidence="7 8" id="KW-0472">Membrane</keyword>
<feature type="transmembrane region" description="Helical" evidence="8">
    <location>
        <begin position="35"/>
        <end position="55"/>
    </location>
</feature>
<dbReference type="InterPro" id="IPR006702">
    <property type="entry name" value="CASP_dom"/>
</dbReference>
<evidence type="ECO:0000259" key="9">
    <source>
        <dbReference type="Pfam" id="PF04535"/>
    </source>
</evidence>
<reference evidence="10" key="1">
    <citation type="submission" date="2021-03" db="EMBL/GenBank/DDBJ databases">
        <authorList>
            <person name="Li Z."/>
            <person name="Yang C."/>
        </authorList>
    </citation>
    <scope>NUCLEOTIDE SEQUENCE</scope>
    <source>
        <strain evidence="10">Dzin_1.0</strain>
        <tissue evidence="10">Leaf</tissue>
    </source>
</reference>
<comment type="caution">
    <text evidence="10">The sequence shown here is derived from an EMBL/GenBank/DDBJ whole genome shotgun (WGS) entry which is preliminary data.</text>
</comment>
<dbReference type="GO" id="GO:0005886">
    <property type="term" value="C:plasma membrane"/>
    <property type="evidence" value="ECO:0007669"/>
    <property type="project" value="UniProtKB-SubCell"/>
</dbReference>
<evidence type="ECO:0000256" key="8">
    <source>
        <dbReference type="RuleBase" id="RU361233"/>
    </source>
</evidence>
<evidence type="ECO:0000256" key="6">
    <source>
        <dbReference type="ARBA" id="ARBA00022989"/>
    </source>
</evidence>
<evidence type="ECO:0000256" key="5">
    <source>
        <dbReference type="ARBA" id="ARBA00022692"/>
    </source>
</evidence>
<keyword evidence="5 8" id="KW-0812">Transmembrane</keyword>
<dbReference type="OrthoDB" id="1907587at2759"/>
<accession>A0A9D5D9D9</accession>
<dbReference type="Proteomes" id="UP001085076">
    <property type="component" value="Miscellaneous, Linkage group lg01"/>
</dbReference>
<dbReference type="EMBL" id="JAGGNH010000001">
    <property type="protein sequence ID" value="KAJ0987755.1"/>
    <property type="molecule type" value="Genomic_DNA"/>
</dbReference>
<comment type="similarity">
    <text evidence="2 8">Belongs to the Casparian strip membrane proteins (CASP) family.</text>
</comment>
<evidence type="ECO:0000256" key="7">
    <source>
        <dbReference type="ARBA" id="ARBA00023136"/>
    </source>
</evidence>
<evidence type="ECO:0000256" key="4">
    <source>
        <dbReference type="ARBA" id="ARBA00022475"/>
    </source>
</evidence>
<keyword evidence="11" id="KW-1185">Reference proteome</keyword>
<proteinExistence type="inferred from homology"/>
<evidence type="ECO:0000313" key="11">
    <source>
        <dbReference type="Proteomes" id="UP001085076"/>
    </source>
</evidence>
<keyword evidence="4 8" id="KW-1003">Cell membrane</keyword>
<dbReference type="PANTHER" id="PTHR33573:SF56">
    <property type="entry name" value="CASP-LIKE PROTEIN 4C1"/>
    <property type="match status" value="1"/>
</dbReference>
<sequence length="310" mass="34445">MPSPLRNGNLPVPSPHHPHFQSTVSAQKLRRLNTLVLILRFASFCFSLASAIFMSTNSSRSPSSPSWLHFPSFRFVFAANAISALYSLFEMASSIWEILRASTLLPEPLQLWFDFAHDQVFGYMVLAAGAAGVEAARELRSGRTCDAENALCVQAIIAVALGFVGFVFLALAALASGFRLACFLITEVGLNPNDIWVRPIYLRINEVLKQLGLEFHSRESRAEGVQRLSFRARRNEERVASTNAMDIICYSEWKIDACDDGQSTQPESPSKIPRIVVLGCTREPATLTLDSSRHLKITMFFTPHYSSVDV</sequence>
<evidence type="ECO:0000313" key="10">
    <source>
        <dbReference type="EMBL" id="KAJ0987755.1"/>
    </source>
</evidence>
<comment type="subcellular location">
    <subcellularLocation>
        <location evidence="1 8">Cell membrane</location>
        <topology evidence="1 8">Multi-pass membrane protein</topology>
    </subcellularLocation>
</comment>
<protein>
    <recommendedName>
        <fullName evidence="8">CASP-like protein</fullName>
    </recommendedName>
</protein>
<feature type="domain" description="Casparian strip membrane protein" evidence="9">
    <location>
        <begin position="31"/>
        <end position="168"/>
    </location>
</feature>
<dbReference type="PANTHER" id="PTHR33573">
    <property type="entry name" value="CASP-LIKE PROTEIN 4A4"/>
    <property type="match status" value="1"/>
</dbReference>
<feature type="transmembrane region" description="Helical" evidence="8">
    <location>
        <begin position="75"/>
        <end position="99"/>
    </location>
</feature>
<evidence type="ECO:0000256" key="1">
    <source>
        <dbReference type="ARBA" id="ARBA00004651"/>
    </source>
</evidence>
<dbReference type="AlphaFoldDB" id="A0A9D5D9D9"/>
<gene>
    <name evidence="10" type="ORF">J5N97_006111</name>
</gene>
<reference evidence="10" key="2">
    <citation type="journal article" date="2022" name="Hortic Res">
        <title>The genome of Dioscorea zingiberensis sheds light on the biosynthesis, origin and evolution of the medicinally important diosgenin saponins.</title>
        <authorList>
            <person name="Li Y."/>
            <person name="Tan C."/>
            <person name="Li Z."/>
            <person name="Guo J."/>
            <person name="Li S."/>
            <person name="Chen X."/>
            <person name="Wang C."/>
            <person name="Dai X."/>
            <person name="Yang H."/>
            <person name="Song W."/>
            <person name="Hou L."/>
            <person name="Xu J."/>
            <person name="Tong Z."/>
            <person name="Xu A."/>
            <person name="Yuan X."/>
            <person name="Wang W."/>
            <person name="Yang Q."/>
            <person name="Chen L."/>
            <person name="Sun Z."/>
            <person name="Wang K."/>
            <person name="Pan B."/>
            <person name="Chen J."/>
            <person name="Bao Y."/>
            <person name="Liu F."/>
            <person name="Qi X."/>
            <person name="Gang D.R."/>
            <person name="Wen J."/>
            <person name="Li J."/>
        </authorList>
    </citation>
    <scope>NUCLEOTIDE SEQUENCE</scope>
    <source>
        <strain evidence="10">Dzin_1.0</strain>
    </source>
</reference>